<gene>
    <name evidence="1" type="ORF">NDU88_004716</name>
</gene>
<proteinExistence type="predicted"/>
<organism evidence="1 2">
    <name type="scientific">Pleurodeles waltl</name>
    <name type="common">Iberian ribbed newt</name>
    <dbReference type="NCBI Taxonomy" id="8319"/>
    <lineage>
        <taxon>Eukaryota</taxon>
        <taxon>Metazoa</taxon>
        <taxon>Chordata</taxon>
        <taxon>Craniata</taxon>
        <taxon>Vertebrata</taxon>
        <taxon>Euteleostomi</taxon>
        <taxon>Amphibia</taxon>
        <taxon>Batrachia</taxon>
        <taxon>Caudata</taxon>
        <taxon>Salamandroidea</taxon>
        <taxon>Salamandridae</taxon>
        <taxon>Pleurodelinae</taxon>
        <taxon>Pleurodeles</taxon>
    </lineage>
</organism>
<reference evidence="1" key="1">
    <citation type="journal article" date="2022" name="bioRxiv">
        <title>Sequencing and chromosome-scale assembly of the giantPleurodeles waltlgenome.</title>
        <authorList>
            <person name="Brown T."/>
            <person name="Elewa A."/>
            <person name="Iarovenko S."/>
            <person name="Subramanian E."/>
            <person name="Araus A.J."/>
            <person name="Petzold A."/>
            <person name="Susuki M."/>
            <person name="Suzuki K.-i.T."/>
            <person name="Hayashi T."/>
            <person name="Toyoda A."/>
            <person name="Oliveira C."/>
            <person name="Osipova E."/>
            <person name="Leigh N.D."/>
            <person name="Simon A."/>
            <person name="Yun M.H."/>
        </authorList>
    </citation>
    <scope>NUCLEOTIDE SEQUENCE</scope>
    <source>
        <strain evidence="1">20211129_DDA</strain>
        <tissue evidence="1">Liver</tissue>
    </source>
</reference>
<comment type="caution">
    <text evidence="1">The sequence shown here is derived from an EMBL/GenBank/DDBJ whole genome shotgun (WGS) entry which is preliminary data.</text>
</comment>
<dbReference type="EMBL" id="JANPWB010000016">
    <property type="protein sequence ID" value="KAJ1084570.1"/>
    <property type="molecule type" value="Genomic_DNA"/>
</dbReference>
<keyword evidence="2" id="KW-1185">Reference proteome</keyword>
<evidence type="ECO:0000313" key="2">
    <source>
        <dbReference type="Proteomes" id="UP001066276"/>
    </source>
</evidence>
<protein>
    <submittedName>
        <fullName evidence="1">Uncharacterized protein</fullName>
    </submittedName>
</protein>
<dbReference type="AlphaFoldDB" id="A0AAV7KZ69"/>
<dbReference type="Proteomes" id="UP001066276">
    <property type="component" value="Chromosome 12"/>
</dbReference>
<name>A0AAV7KZ69_PLEWA</name>
<accession>A0AAV7KZ69</accession>
<evidence type="ECO:0000313" key="1">
    <source>
        <dbReference type="EMBL" id="KAJ1084570.1"/>
    </source>
</evidence>
<sequence>MVSHSVLDNRYGSVLLSVSFFLQGSREAHGRKHKRKTARVKKDGLGVEPGRGLAHGVLVSRSRGRGVQRLGHEAVKSGSDAPTRCRPLRIWEGCGGQDRRSTFGFEWAGMSTKEDQVCRTEQVIYLNGPICVEALGQGISDNILDSVTSTGRCENKQKSPGFAA</sequence>